<dbReference type="AlphaFoldDB" id="A0A4S4LV19"/>
<dbReference type="GO" id="GO:0008126">
    <property type="term" value="F:acetylesterase activity"/>
    <property type="evidence" value="ECO:0007669"/>
    <property type="project" value="TreeGrafter"/>
</dbReference>
<comment type="similarity">
    <text evidence="1">Belongs to the AB hydrolase superfamily. AB hydrolase 4 family.</text>
</comment>
<dbReference type="InterPro" id="IPR050960">
    <property type="entry name" value="AB_hydrolase_4_sf"/>
</dbReference>
<sequence>MLEIRLLSSSSTCPAFNPLQVLMLSHLLSYPPFGAQFYFLTQFFLYLALALAFPICAAVLSSVTWYTPASLELFFSVDSANIARNTSSSKEFREQTIVDLLRRKVPSLFRPDAGFSSVSWLPNGHAQTIYTSVADLTKIDIVQYERTLIRVPDGGTLALDMAPSLSSRPRQANEPVLLVTHGLTGGSHESYVRAALARLTNPPGLRFRAVVMNSRGCNQSPVTSPKLYHAGTTDDIRHTVLWIAHTFPGSPIYGLGFSLGANALTKYAGEEGDACPLTALASVANVWDFVRGSHAIERGSLFNRLIYNNILGGSLRALLLSHAHAFLSPSSSSPALTAADIERLAEPRVLSLRQYDALVTCQLYGFASPDDYYARISSAHFLPRVRVPILALNAADDPIAGASAAPVREALVSPWVVLGRTAGGGHLGWFERGKSGGVERWYVRPVSEFLRALCEYDPALRPRVVPTAERDTEGFVRQVGRADVGFREVDPAQVMEAAKGLLGWRAGPCAGGRSGADGPRG</sequence>
<evidence type="ECO:0000256" key="1">
    <source>
        <dbReference type="ARBA" id="ARBA00010884"/>
    </source>
</evidence>
<keyword evidence="2" id="KW-0812">Transmembrane</keyword>
<organism evidence="4 5">
    <name type="scientific">Bondarzewia mesenterica</name>
    <dbReference type="NCBI Taxonomy" id="1095465"/>
    <lineage>
        <taxon>Eukaryota</taxon>
        <taxon>Fungi</taxon>
        <taxon>Dikarya</taxon>
        <taxon>Basidiomycota</taxon>
        <taxon>Agaricomycotina</taxon>
        <taxon>Agaricomycetes</taxon>
        <taxon>Russulales</taxon>
        <taxon>Bondarzewiaceae</taxon>
        <taxon>Bondarzewia</taxon>
    </lineage>
</organism>
<evidence type="ECO:0000313" key="5">
    <source>
        <dbReference type="Proteomes" id="UP000310158"/>
    </source>
</evidence>
<dbReference type="PANTHER" id="PTHR10794">
    <property type="entry name" value="ABHYDROLASE DOMAIN-CONTAINING PROTEIN"/>
    <property type="match status" value="1"/>
</dbReference>
<evidence type="ECO:0000256" key="2">
    <source>
        <dbReference type="SAM" id="Phobius"/>
    </source>
</evidence>
<dbReference type="InterPro" id="IPR000952">
    <property type="entry name" value="AB_hydrolase_4_CS"/>
</dbReference>
<name>A0A4S4LV19_9AGAM</name>
<dbReference type="EMBL" id="SGPL01000161">
    <property type="protein sequence ID" value="THH16376.1"/>
    <property type="molecule type" value="Genomic_DNA"/>
</dbReference>
<dbReference type="GO" id="GO:0047372">
    <property type="term" value="F:monoacylglycerol lipase activity"/>
    <property type="evidence" value="ECO:0007669"/>
    <property type="project" value="TreeGrafter"/>
</dbReference>
<keyword evidence="2" id="KW-0472">Membrane</keyword>
<reference evidence="4 5" key="1">
    <citation type="submission" date="2019-02" db="EMBL/GenBank/DDBJ databases">
        <title>Genome sequencing of the rare red list fungi Bondarzewia mesenterica.</title>
        <authorList>
            <person name="Buettner E."/>
            <person name="Kellner H."/>
        </authorList>
    </citation>
    <scope>NUCLEOTIDE SEQUENCE [LARGE SCALE GENOMIC DNA]</scope>
    <source>
        <strain evidence="4 5">DSM 108281</strain>
    </source>
</reference>
<feature type="transmembrane region" description="Helical" evidence="2">
    <location>
        <begin position="43"/>
        <end position="66"/>
    </location>
</feature>
<dbReference type="GO" id="GO:0051792">
    <property type="term" value="P:medium-chain fatty acid biosynthetic process"/>
    <property type="evidence" value="ECO:0007669"/>
    <property type="project" value="TreeGrafter"/>
</dbReference>
<protein>
    <recommendedName>
        <fullName evidence="3">AB hydrolase-1 domain-containing protein</fullName>
    </recommendedName>
</protein>
<evidence type="ECO:0000259" key="3">
    <source>
        <dbReference type="Pfam" id="PF00561"/>
    </source>
</evidence>
<accession>A0A4S4LV19</accession>
<dbReference type="OrthoDB" id="5954035at2759"/>
<keyword evidence="2" id="KW-1133">Transmembrane helix</keyword>
<dbReference type="Proteomes" id="UP000310158">
    <property type="component" value="Unassembled WGS sequence"/>
</dbReference>
<feature type="domain" description="AB hydrolase-1" evidence="3">
    <location>
        <begin position="175"/>
        <end position="427"/>
    </location>
</feature>
<gene>
    <name evidence="4" type="ORF">EW146_g4267</name>
</gene>
<proteinExistence type="inferred from homology"/>
<dbReference type="SUPFAM" id="SSF53474">
    <property type="entry name" value="alpha/beta-Hydrolases"/>
    <property type="match status" value="1"/>
</dbReference>
<dbReference type="GO" id="GO:0051793">
    <property type="term" value="P:medium-chain fatty acid catabolic process"/>
    <property type="evidence" value="ECO:0007669"/>
    <property type="project" value="TreeGrafter"/>
</dbReference>
<dbReference type="InterPro" id="IPR000073">
    <property type="entry name" value="AB_hydrolase_1"/>
</dbReference>
<dbReference type="PROSITE" id="PS01133">
    <property type="entry name" value="UPF0017"/>
    <property type="match status" value="1"/>
</dbReference>
<dbReference type="Pfam" id="PF00561">
    <property type="entry name" value="Abhydrolase_1"/>
    <property type="match status" value="1"/>
</dbReference>
<dbReference type="PANTHER" id="PTHR10794:SF63">
    <property type="entry name" value="ALPHA_BETA HYDROLASE 1, ISOFORM A"/>
    <property type="match status" value="1"/>
</dbReference>
<keyword evidence="5" id="KW-1185">Reference proteome</keyword>
<evidence type="ECO:0000313" key="4">
    <source>
        <dbReference type="EMBL" id="THH16376.1"/>
    </source>
</evidence>
<dbReference type="Gene3D" id="3.40.50.1820">
    <property type="entry name" value="alpha/beta hydrolase"/>
    <property type="match status" value="1"/>
</dbReference>
<comment type="caution">
    <text evidence="4">The sequence shown here is derived from an EMBL/GenBank/DDBJ whole genome shotgun (WGS) entry which is preliminary data.</text>
</comment>
<dbReference type="InterPro" id="IPR029058">
    <property type="entry name" value="AB_hydrolase_fold"/>
</dbReference>